<proteinExistence type="predicted"/>
<accession>A0A0X3X1Q3</accession>
<evidence type="ECO:0000256" key="2">
    <source>
        <dbReference type="SAM" id="Phobius"/>
    </source>
</evidence>
<dbReference type="AlphaFoldDB" id="A0A0X3X1Q3"/>
<keyword evidence="3" id="KW-0732">Signal</keyword>
<protein>
    <submittedName>
        <fullName evidence="4">Aromatic ring-opening dioxygenase LigA</fullName>
    </submittedName>
</protein>
<dbReference type="RefSeq" id="WP_059143753.1">
    <property type="nucleotide sequence ID" value="NZ_LLZJ01000122.1"/>
</dbReference>
<evidence type="ECO:0000256" key="3">
    <source>
        <dbReference type="SAM" id="SignalP"/>
    </source>
</evidence>
<sequence>MKDRRKVRAGLAAVAALCTVAAAPGTSLADGADGARAYETRGTRISGADADSGAPSLAAGRTYVDSLGPGEKRYYGVTLDTKSAAYVSAVAAPPPGADVTSYRDGVKVTLESPDGGICGTAAPKIETNGVAYPLADYASRQIESGPASCHEAGRYVVTVERQNGSPDPERWPVELRVMVEPPVKGGATGAAPEGSWSTPSPKPPDGTPWPRRGGRGFTDAPTLGSGVWKDEITPGETHFYRVPVDWGQRLTAAAELSVDGKDQSTRLLDRALAMHAYNPARGLAKRGIPAAQDGDAPRTQVATAPVAYGNRYANTGSTVRAMSFSGGYFLAVTLNPPHVAPHLNSPVPVVLRVRVAGAARGGPSYDKDPVEAGFGLTAADRKAAKRHPDAADDDRMASPGSGTADSKKTALRVVGYAGIGTGTALVLGLGVWTLAARRRASAQRYGPPPGW</sequence>
<feature type="compositionally biased region" description="Basic and acidic residues" evidence="1">
    <location>
        <begin position="381"/>
        <end position="396"/>
    </location>
</feature>
<evidence type="ECO:0000313" key="4">
    <source>
        <dbReference type="EMBL" id="KUL63019.1"/>
    </source>
</evidence>
<keyword evidence="2" id="KW-0472">Membrane</keyword>
<comment type="caution">
    <text evidence="4">The sequence shown here is derived from an EMBL/GenBank/DDBJ whole genome shotgun (WGS) entry which is preliminary data.</text>
</comment>
<evidence type="ECO:0000313" key="5">
    <source>
        <dbReference type="Proteomes" id="UP000053413"/>
    </source>
</evidence>
<feature type="region of interest" description="Disordered" evidence="1">
    <location>
        <begin position="183"/>
        <end position="229"/>
    </location>
</feature>
<feature type="region of interest" description="Disordered" evidence="1">
    <location>
        <begin position="381"/>
        <end position="405"/>
    </location>
</feature>
<name>A0A0X3X1Q3_STRVO</name>
<feature type="signal peptide" evidence="3">
    <location>
        <begin position="1"/>
        <end position="29"/>
    </location>
</feature>
<organism evidence="4 5">
    <name type="scientific">Streptomyces violaceusniger</name>
    <dbReference type="NCBI Taxonomy" id="68280"/>
    <lineage>
        <taxon>Bacteria</taxon>
        <taxon>Bacillati</taxon>
        <taxon>Actinomycetota</taxon>
        <taxon>Actinomycetes</taxon>
        <taxon>Kitasatosporales</taxon>
        <taxon>Streptomycetaceae</taxon>
        <taxon>Streptomyces</taxon>
        <taxon>Streptomyces violaceusniger group</taxon>
    </lineage>
</organism>
<dbReference type="Proteomes" id="UP000053413">
    <property type="component" value="Unassembled WGS sequence"/>
</dbReference>
<dbReference type="EMBL" id="LLZJ01000122">
    <property type="protein sequence ID" value="KUL63019.1"/>
    <property type="molecule type" value="Genomic_DNA"/>
</dbReference>
<dbReference type="OrthoDB" id="4333421at2"/>
<feature type="chain" id="PRO_5007057560" evidence="3">
    <location>
        <begin position="30"/>
        <end position="451"/>
    </location>
</feature>
<reference evidence="5" key="1">
    <citation type="submission" date="2015-10" db="EMBL/GenBank/DDBJ databases">
        <authorList>
            <person name="Ju K.-S."/>
            <person name="Doroghazi J.R."/>
            <person name="Metcalf W.W."/>
        </authorList>
    </citation>
    <scope>NUCLEOTIDE SEQUENCE [LARGE SCALE GENOMIC DNA]</scope>
    <source>
        <strain evidence="5">NRRL F-8817</strain>
    </source>
</reference>
<gene>
    <name evidence="4" type="ORF">ADL28_12180</name>
</gene>
<evidence type="ECO:0000256" key="1">
    <source>
        <dbReference type="SAM" id="MobiDB-lite"/>
    </source>
</evidence>
<keyword evidence="4" id="KW-0223">Dioxygenase</keyword>
<keyword evidence="2" id="KW-1133">Transmembrane helix</keyword>
<keyword evidence="2" id="KW-0812">Transmembrane</keyword>
<feature type="transmembrane region" description="Helical" evidence="2">
    <location>
        <begin position="413"/>
        <end position="435"/>
    </location>
</feature>
<keyword evidence="4" id="KW-0560">Oxidoreductase</keyword>
<dbReference type="GO" id="GO:0051213">
    <property type="term" value="F:dioxygenase activity"/>
    <property type="evidence" value="ECO:0007669"/>
    <property type="project" value="UniProtKB-KW"/>
</dbReference>